<organism evidence="2 3">
    <name type="scientific">Roseibium aquae</name>
    <dbReference type="NCBI Taxonomy" id="1323746"/>
    <lineage>
        <taxon>Bacteria</taxon>
        <taxon>Pseudomonadati</taxon>
        <taxon>Pseudomonadota</taxon>
        <taxon>Alphaproteobacteria</taxon>
        <taxon>Hyphomicrobiales</taxon>
        <taxon>Stappiaceae</taxon>
        <taxon>Roseibium</taxon>
    </lineage>
</organism>
<evidence type="ECO:0000313" key="2">
    <source>
        <dbReference type="EMBL" id="GGB39997.1"/>
    </source>
</evidence>
<evidence type="ECO:0008006" key="4">
    <source>
        <dbReference type="Google" id="ProtNLM"/>
    </source>
</evidence>
<reference evidence="2" key="1">
    <citation type="journal article" date="2014" name="Int. J. Syst. Evol. Microbiol.">
        <title>Complete genome sequence of Corynebacterium casei LMG S-19264T (=DSM 44701T), isolated from a smear-ripened cheese.</title>
        <authorList>
            <consortium name="US DOE Joint Genome Institute (JGI-PGF)"/>
            <person name="Walter F."/>
            <person name="Albersmeier A."/>
            <person name="Kalinowski J."/>
            <person name="Ruckert C."/>
        </authorList>
    </citation>
    <scope>NUCLEOTIDE SEQUENCE</scope>
    <source>
        <strain evidence="2">CGMCC 1.12426</strain>
    </source>
</reference>
<feature type="transmembrane region" description="Helical" evidence="1">
    <location>
        <begin position="110"/>
        <end position="134"/>
    </location>
</feature>
<comment type="caution">
    <text evidence="2">The sequence shown here is derived from an EMBL/GenBank/DDBJ whole genome shotgun (WGS) entry which is preliminary data.</text>
</comment>
<sequence>MMFDGINLLGALFGAIASFAFGAAWYGVLGKAWRAAAGLTPEQTRLTFPKLMLAFVCQFLMAFIFAGVIYHVDGTSIRAGVISGVLLWTGIILTTHIVNHRFQNRPWSLTLIDSGHWFGVLMIQGVVIGAVGSWPSTT</sequence>
<dbReference type="Pfam" id="PF08570">
    <property type="entry name" value="DUF1761"/>
    <property type="match status" value="1"/>
</dbReference>
<keyword evidence="1" id="KW-0472">Membrane</keyword>
<evidence type="ECO:0000256" key="1">
    <source>
        <dbReference type="SAM" id="Phobius"/>
    </source>
</evidence>
<name>A0A916TCF5_9HYPH</name>
<dbReference type="RefSeq" id="WP_150494928.1">
    <property type="nucleotide sequence ID" value="NZ_BMFA01000002.1"/>
</dbReference>
<feature type="transmembrane region" description="Helical" evidence="1">
    <location>
        <begin position="51"/>
        <end position="71"/>
    </location>
</feature>
<proteinExistence type="predicted"/>
<protein>
    <recommendedName>
        <fullName evidence="4">DUF1761 domain-containing protein</fullName>
    </recommendedName>
</protein>
<keyword evidence="3" id="KW-1185">Reference proteome</keyword>
<evidence type="ECO:0000313" key="3">
    <source>
        <dbReference type="Proteomes" id="UP000605148"/>
    </source>
</evidence>
<gene>
    <name evidence="2" type="ORF">GCM10011316_10050</name>
</gene>
<dbReference type="OrthoDB" id="344736at2"/>
<dbReference type="Proteomes" id="UP000605148">
    <property type="component" value="Unassembled WGS sequence"/>
</dbReference>
<feature type="transmembrane region" description="Helical" evidence="1">
    <location>
        <begin position="77"/>
        <end position="98"/>
    </location>
</feature>
<feature type="transmembrane region" description="Helical" evidence="1">
    <location>
        <begin position="6"/>
        <end position="30"/>
    </location>
</feature>
<dbReference type="AlphaFoldDB" id="A0A916TCF5"/>
<keyword evidence="1" id="KW-1133">Transmembrane helix</keyword>
<dbReference type="EMBL" id="BMFA01000002">
    <property type="protein sequence ID" value="GGB39997.1"/>
    <property type="molecule type" value="Genomic_DNA"/>
</dbReference>
<keyword evidence="1" id="KW-0812">Transmembrane</keyword>
<accession>A0A916TCF5</accession>
<dbReference type="InterPro" id="IPR013879">
    <property type="entry name" value="DUF1761"/>
</dbReference>
<reference evidence="2" key="2">
    <citation type="submission" date="2020-09" db="EMBL/GenBank/DDBJ databases">
        <authorList>
            <person name="Sun Q."/>
            <person name="Zhou Y."/>
        </authorList>
    </citation>
    <scope>NUCLEOTIDE SEQUENCE</scope>
    <source>
        <strain evidence="2">CGMCC 1.12426</strain>
    </source>
</reference>